<feature type="compositionally biased region" description="Low complexity" evidence="4">
    <location>
        <begin position="1033"/>
        <end position="1045"/>
    </location>
</feature>
<protein>
    <recommendedName>
        <fullName evidence="5">Zn(2)-C6 fungal-type domain-containing protein</fullName>
    </recommendedName>
</protein>
<evidence type="ECO:0000256" key="2">
    <source>
        <dbReference type="ARBA" id="ARBA00022723"/>
    </source>
</evidence>
<evidence type="ECO:0000313" key="6">
    <source>
        <dbReference type="EMBL" id="KAK3497995.1"/>
    </source>
</evidence>
<feature type="compositionally biased region" description="Low complexity" evidence="4">
    <location>
        <begin position="1101"/>
        <end position="1110"/>
    </location>
</feature>
<dbReference type="Pfam" id="PF00172">
    <property type="entry name" value="Zn_clus"/>
    <property type="match status" value="1"/>
</dbReference>
<sequence length="1351" mass="146918">MGGISSFPPSNAHRQQNNFRRTSVASSITTATLDDDQMVTPMSTPRSLDPNSSNNLYGPGPSSMGLDMGMLGVGVGGGNINGLLGGIGSGMGSSSSNSSSQQPIITSSAQMNNNNNNNNIMSIATGMSGISTNYPPSNLPPLPNMPISMPMPIPMVPISSMSSLTSTLPLPLSNNNNNNNLSGPHHHRPLSQHTGGQHTGGQKPIRRRMRMITSCLECRRRKLKCNKCKPCVNCQKFNRECLYLGPKLDEASQMRLTEIKEQVGSLERALERDVAKGAASVSSGGYRGEGIRMGMGGIMGVGGRRRGSGVSTWGDNSIRGKRGGDGNGNGEGDGDGDGDDGEGEDYDGAEGEGGEHEEGEEDLEITPLVTNDVAYDENETDDVIDLGIQVGKMRITERIGGMSRPRLAEEIQVGIGSPRMGNASNPNGVQQQQQQQQVDTDMSYADANNIPGYHAIIDQDGNVTEHVPDFLRPSAAYIPPTSGFFFGQTGHPPSLIHFLPDKFIGDGLVARYFAAVHPIARCVHKQSFETLYDGFWLEVLNNIEPRASVQAVVFAAWFSACVSMEEEEVQREFGWYKTQLLEKMKIGTESALARANFLRTTKVETLQAFVMYMIPLCREEVSRAHSVLVGAAVRMAECMGLHRDGEAFGLNPLETHVRRLIWHQLCFLDIRTCEAQGPKPTIRRDDYDTRLPLNCEEDAFVNHPGYPVVPQDHQWTSSLLTIMRFEVNEMMRIIWSDRRKLEARKMDLTPVIAKIENFRKRMVEKYTTLLDDRVPIQQYARYVMNLLIYRLHAMVLHPYHSNTAHPLPERLNGLLVESGILIIEHSIALETTPEFRDWAWYLGAYQQYQIALLLATEIYYRPNNTKADRIWACLDWVFQLECEMPRQEKSLRILTEIMSKTSVYTSMRKMRAPTNLVRAVPGKQAIKESPPPPTPIMMQTSSQQQQQQQSYDAHQQAQHHHHQQQMMMQQQQQQQQQPLVLKQEPGLQTPTMPPSSSMSMSAAAAMASINILSLPNSSMNGSLSPAEQHHHQQQQQQQQQLLLLQQHHHHQVQHSQHVQSQHHPQHPQQQQQQQHHQSHVHVQHHQQNQWPPSQQPHWHNNTDTNNNNNNMPPPNMVYAGVSDGAVLWGLPPGNSNNPGSPENSSSSDGGSVVNHAHGHGHGGGQVGGQPGGGRNGSVVGGGGSSASIAGNGNGNEGGGGGGGGNGGNNSSSSRGAAGATGGSGGGGSGRGNGGSGGNAGGTIGGGINVDWNLIESLFPTHPETGQPSFQAFAEPVISFVDGVPVPTMPSSSSSQQQHQQQQQQQQQQTLQQSGTSSGSGSGSGGHKLPVRVGTGQGQGQGHGQGRMKGEE</sequence>
<feature type="compositionally biased region" description="Gly residues" evidence="4">
    <location>
        <begin position="1161"/>
        <end position="1184"/>
    </location>
</feature>
<dbReference type="InterPro" id="IPR001138">
    <property type="entry name" value="Zn2Cys6_DnaBD"/>
</dbReference>
<feature type="compositionally biased region" description="Low complexity" evidence="4">
    <location>
        <begin position="1131"/>
        <end position="1155"/>
    </location>
</feature>
<dbReference type="InterPro" id="IPR007219">
    <property type="entry name" value="XnlR_reg_dom"/>
</dbReference>
<dbReference type="PROSITE" id="PS50048">
    <property type="entry name" value="ZN2_CY6_FUNGAL_2"/>
    <property type="match status" value="1"/>
</dbReference>
<evidence type="ECO:0000256" key="1">
    <source>
        <dbReference type="ARBA" id="ARBA00004123"/>
    </source>
</evidence>
<name>A0AAJ0MUF3_9PEZI</name>
<accession>A0AAJ0MUF3</accession>
<dbReference type="CDD" id="cd00067">
    <property type="entry name" value="GAL4"/>
    <property type="match status" value="1"/>
</dbReference>
<proteinExistence type="predicted"/>
<feature type="compositionally biased region" description="Polar residues" evidence="4">
    <location>
        <begin position="7"/>
        <end position="32"/>
    </location>
</feature>
<dbReference type="InterPro" id="IPR050613">
    <property type="entry name" value="Sec_Metabolite_Reg"/>
</dbReference>
<feature type="compositionally biased region" description="Polar residues" evidence="4">
    <location>
        <begin position="1088"/>
        <end position="1099"/>
    </location>
</feature>
<feature type="compositionally biased region" description="Low complexity" evidence="4">
    <location>
        <begin position="170"/>
        <end position="182"/>
    </location>
</feature>
<feature type="compositionally biased region" description="Low complexity" evidence="4">
    <location>
        <begin position="192"/>
        <end position="202"/>
    </location>
</feature>
<dbReference type="GeneID" id="87877655"/>
<dbReference type="Pfam" id="PF04082">
    <property type="entry name" value="Fungal_trans"/>
    <property type="match status" value="1"/>
</dbReference>
<evidence type="ECO:0000259" key="5">
    <source>
        <dbReference type="PROSITE" id="PS50048"/>
    </source>
</evidence>
<feature type="compositionally biased region" description="Low complexity" evidence="4">
    <location>
        <begin position="1290"/>
        <end position="1316"/>
    </location>
</feature>
<dbReference type="GO" id="GO:0000981">
    <property type="term" value="F:DNA-binding transcription factor activity, RNA polymerase II-specific"/>
    <property type="evidence" value="ECO:0007669"/>
    <property type="project" value="InterPro"/>
</dbReference>
<feature type="region of interest" description="Disordered" evidence="4">
    <location>
        <begin position="170"/>
        <end position="205"/>
    </location>
</feature>
<feature type="compositionally biased region" description="Low complexity" evidence="4">
    <location>
        <begin position="1208"/>
        <end position="1217"/>
    </location>
</feature>
<feature type="compositionally biased region" description="Gly residues" evidence="4">
    <location>
        <begin position="1334"/>
        <end position="1351"/>
    </location>
</feature>
<gene>
    <name evidence="6" type="ORF">B0T23DRAFT_427054</name>
</gene>
<dbReference type="EMBL" id="JAULSX010000002">
    <property type="protein sequence ID" value="KAK3497995.1"/>
    <property type="molecule type" value="Genomic_DNA"/>
</dbReference>
<feature type="region of interest" description="Disordered" evidence="4">
    <location>
        <begin position="1282"/>
        <end position="1351"/>
    </location>
</feature>
<dbReference type="GO" id="GO:0005634">
    <property type="term" value="C:nucleus"/>
    <property type="evidence" value="ECO:0007669"/>
    <property type="project" value="UniProtKB-SubCell"/>
</dbReference>
<feature type="region of interest" description="Disordered" evidence="4">
    <location>
        <begin position="919"/>
        <end position="979"/>
    </location>
</feature>
<evidence type="ECO:0000313" key="7">
    <source>
        <dbReference type="Proteomes" id="UP001285908"/>
    </source>
</evidence>
<feature type="compositionally biased region" description="Low complexity" evidence="4">
    <location>
        <begin position="937"/>
        <end position="956"/>
    </location>
</feature>
<feature type="compositionally biased region" description="Low complexity" evidence="4">
    <location>
        <begin position="1053"/>
        <end position="1075"/>
    </location>
</feature>
<evidence type="ECO:0000256" key="3">
    <source>
        <dbReference type="ARBA" id="ARBA00023242"/>
    </source>
</evidence>
<feature type="region of interest" description="Disordered" evidence="4">
    <location>
        <begin position="421"/>
        <end position="440"/>
    </location>
</feature>
<dbReference type="SUPFAM" id="SSF57701">
    <property type="entry name" value="Zn2/Cys6 DNA-binding domain"/>
    <property type="match status" value="1"/>
</dbReference>
<dbReference type="SMART" id="SM00066">
    <property type="entry name" value="GAL4"/>
    <property type="match status" value="1"/>
</dbReference>
<feature type="region of interest" description="Disordered" evidence="4">
    <location>
        <begin position="1016"/>
        <end position="1239"/>
    </location>
</feature>
<feature type="domain" description="Zn(2)-C6 fungal-type" evidence="5">
    <location>
        <begin position="214"/>
        <end position="243"/>
    </location>
</feature>
<keyword evidence="3" id="KW-0539">Nucleus</keyword>
<dbReference type="GO" id="GO:0003677">
    <property type="term" value="F:DNA binding"/>
    <property type="evidence" value="ECO:0007669"/>
    <property type="project" value="InterPro"/>
</dbReference>
<dbReference type="Gene3D" id="4.10.240.10">
    <property type="entry name" value="Zn(2)-C6 fungal-type DNA-binding domain"/>
    <property type="match status" value="1"/>
</dbReference>
<dbReference type="PANTHER" id="PTHR31001">
    <property type="entry name" value="UNCHARACTERIZED TRANSCRIPTIONAL REGULATORY PROTEIN"/>
    <property type="match status" value="1"/>
</dbReference>
<feature type="region of interest" description="Disordered" evidence="4">
    <location>
        <begin position="297"/>
        <end position="366"/>
    </location>
</feature>
<dbReference type="PROSITE" id="PS00463">
    <property type="entry name" value="ZN2_CY6_FUNGAL_1"/>
    <property type="match status" value="1"/>
</dbReference>
<feature type="compositionally biased region" description="Gly residues" evidence="4">
    <location>
        <begin position="1191"/>
        <end position="1207"/>
    </location>
</feature>
<feature type="compositionally biased region" description="Polar residues" evidence="4">
    <location>
        <begin position="1016"/>
        <end position="1025"/>
    </location>
</feature>
<dbReference type="GO" id="GO:0006351">
    <property type="term" value="P:DNA-templated transcription"/>
    <property type="evidence" value="ECO:0007669"/>
    <property type="project" value="InterPro"/>
</dbReference>
<dbReference type="InterPro" id="IPR036864">
    <property type="entry name" value="Zn2-C6_fun-type_DNA-bd_sf"/>
</dbReference>
<comment type="subcellular location">
    <subcellularLocation>
        <location evidence="1">Nucleus</location>
    </subcellularLocation>
</comment>
<feature type="region of interest" description="Disordered" evidence="4">
    <location>
        <begin position="1"/>
        <end position="61"/>
    </location>
</feature>
<comment type="caution">
    <text evidence="6">The sequence shown here is derived from an EMBL/GenBank/DDBJ whole genome shotgun (WGS) entry which is preliminary data.</text>
</comment>
<feature type="compositionally biased region" description="Low complexity" evidence="4">
    <location>
        <begin position="964"/>
        <end position="977"/>
    </location>
</feature>
<evidence type="ECO:0000256" key="4">
    <source>
        <dbReference type="SAM" id="MobiDB-lite"/>
    </source>
</evidence>
<dbReference type="SMART" id="SM00906">
    <property type="entry name" value="Fungal_trans"/>
    <property type="match status" value="1"/>
</dbReference>
<keyword evidence="7" id="KW-1185">Reference proteome</keyword>
<feature type="compositionally biased region" description="Gly residues" evidence="4">
    <location>
        <begin position="1218"/>
        <end position="1239"/>
    </location>
</feature>
<dbReference type="CDD" id="cd12148">
    <property type="entry name" value="fungal_TF_MHR"/>
    <property type="match status" value="1"/>
</dbReference>
<dbReference type="GO" id="GO:0008270">
    <property type="term" value="F:zinc ion binding"/>
    <property type="evidence" value="ECO:0007669"/>
    <property type="project" value="InterPro"/>
</dbReference>
<reference evidence="6 7" key="1">
    <citation type="journal article" date="2023" name="Mol. Phylogenet. Evol.">
        <title>Genome-scale phylogeny and comparative genomics of the fungal order Sordariales.</title>
        <authorList>
            <person name="Hensen N."/>
            <person name="Bonometti L."/>
            <person name="Westerberg I."/>
            <person name="Brannstrom I.O."/>
            <person name="Guillou S."/>
            <person name="Cros-Aarteil S."/>
            <person name="Calhoun S."/>
            <person name="Haridas S."/>
            <person name="Kuo A."/>
            <person name="Mondo S."/>
            <person name="Pangilinan J."/>
            <person name="Riley R."/>
            <person name="LaButti K."/>
            <person name="Andreopoulos B."/>
            <person name="Lipzen A."/>
            <person name="Chen C."/>
            <person name="Yan M."/>
            <person name="Daum C."/>
            <person name="Ng V."/>
            <person name="Clum A."/>
            <person name="Steindorff A."/>
            <person name="Ohm R.A."/>
            <person name="Martin F."/>
            <person name="Silar P."/>
            <person name="Natvig D.O."/>
            <person name="Lalanne C."/>
            <person name="Gautier V."/>
            <person name="Ament-Velasquez S.L."/>
            <person name="Kruys A."/>
            <person name="Hutchinson M.I."/>
            <person name="Powell A.J."/>
            <person name="Barry K."/>
            <person name="Miller A.N."/>
            <person name="Grigoriev I.V."/>
            <person name="Debuchy R."/>
            <person name="Gladieux P."/>
            <person name="Hiltunen Thoren M."/>
            <person name="Johannesson H."/>
        </authorList>
    </citation>
    <scope>NUCLEOTIDE SEQUENCE [LARGE SCALE GENOMIC DNA]</scope>
    <source>
        <strain evidence="6 7">FGSC 10403</strain>
    </source>
</reference>
<dbReference type="PANTHER" id="PTHR31001:SF40">
    <property type="entry name" value="ZN(II)2CYS6 TRANSCRIPTION FACTOR (EUROFUNG)"/>
    <property type="match status" value="1"/>
</dbReference>
<feature type="compositionally biased region" description="Polar residues" evidence="4">
    <location>
        <begin position="40"/>
        <end position="56"/>
    </location>
</feature>
<dbReference type="Proteomes" id="UP001285908">
    <property type="component" value="Unassembled WGS sequence"/>
</dbReference>
<feature type="compositionally biased region" description="Acidic residues" evidence="4">
    <location>
        <begin position="332"/>
        <end position="364"/>
    </location>
</feature>
<organism evidence="6 7">
    <name type="scientific">Neurospora hispaniola</name>
    <dbReference type="NCBI Taxonomy" id="588809"/>
    <lineage>
        <taxon>Eukaryota</taxon>
        <taxon>Fungi</taxon>
        <taxon>Dikarya</taxon>
        <taxon>Ascomycota</taxon>
        <taxon>Pezizomycotina</taxon>
        <taxon>Sordariomycetes</taxon>
        <taxon>Sordariomycetidae</taxon>
        <taxon>Sordariales</taxon>
        <taxon>Sordariaceae</taxon>
        <taxon>Neurospora</taxon>
    </lineage>
</organism>
<dbReference type="RefSeq" id="XP_062696259.1">
    <property type="nucleotide sequence ID" value="XM_062840033.1"/>
</dbReference>
<keyword evidence="2" id="KW-0479">Metal-binding</keyword>